<protein>
    <submittedName>
        <fullName evidence="1">Uncharacterized protein</fullName>
    </submittedName>
</protein>
<organism evidence="1 2">
    <name type="scientific">Pseudomonas matsuisoli</name>
    <dbReference type="NCBI Taxonomy" id="1515666"/>
    <lineage>
        <taxon>Bacteria</taxon>
        <taxon>Pseudomonadati</taxon>
        <taxon>Pseudomonadota</taxon>
        <taxon>Gammaproteobacteria</taxon>
        <taxon>Pseudomonadales</taxon>
        <taxon>Pseudomonadaceae</taxon>
        <taxon>Pseudomonas</taxon>
    </lineage>
</organism>
<dbReference type="InterPro" id="IPR005361">
    <property type="entry name" value="UPF0158"/>
</dbReference>
<proteinExistence type="predicted"/>
<keyword evidence="2" id="KW-1185">Reference proteome</keyword>
<evidence type="ECO:0000313" key="2">
    <source>
        <dbReference type="Proteomes" id="UP000635983"/>
    </source>
</evidence>
<dbReference type="Proteomes" id="UP000635983">
    <property type="component" value="Unassembled WGS sequence"/>
</dbReference>
<dbReference type="AlphaFoldDB" id="A0A917Q171"/>
<dbReference type="RefSeq" id="WP_188984449.1">
    <property type="nucleotide sequence ID" value="NZ_BMPO01000007.1"/>
</dbReference>
<comment type="caution">
    <text evidence="1">The sequence shown here is derived from an EMBL/GenBank/DDBJ whole genome shotgun (WGS) entry which is preliminary data.</text>
</comment>
<gene>
    <name evidence="1" type="ORF">GCM10009304_32220</name>
</gene>
<sequence>MTLLTIDLDRLAEAFDAQDRLDRILDLETGEIRAFRAESLPFEEQEALESRPDRYVAIPRLNLEDRIALREAFLQELREPHAHPLLTLALSGRKPLRTFDYELEQFPAAQTAWSRFQTTRLREDVLAWLAEQGVEPGAGHPAQTPDRHDIPKDILRRLKGASL</sequence>
<dbReference type="EMBL" id="BMPO01000007">
    <property type="protein sequence ID" value="GGK03844.1"/>
    <property type="molecule type" value="Genomic_DNA"/>
</dbReference>
<accession>A0A917Q171</accession>
<reference evidence="1" key="2">
    <citation type="submission" date="2020-09" db="EMBL/GenBank/DDBJ databases">
        <authorList>
            <person name="Sun Q."/>
            <person name="Ohkuma M."/>
        </authorList>
    </citation>
    <scope>NUCLEOTIDE SEQUENCE</scope>
    <source>
        <strain evidence="1">JCM 30078</strain>
    </source>
</reference>
<evidence type="ECO:0000313" key="1">
    <source>
        <dbReference type="EMBL" id="GGK03844.1"/>
    </source>
</evidence>
<name>A0A917Q171_9PSED</name>
<dbReference type="Pfam" id="PF03682">
    <property type="entry name" value="UPF0158"/>
    <property type="match status" value="1"/>
</dbReference>
<reference evidence="1" key="1">
    <citation type="journal article" date="2014" name="Int. J. Syst. Evol. Microbiol.">
        <title>Complete genome sequence of Corynebacterium casei LMG S-19264T (=DSM 44701T), isolated from a smear-ripened cheese.</title>
        <authorList>
            <consortium name="US DOE Joint Genome Institute (JGI-PGF)"/>
            <person name="Walter F."/>
            <person name="Albersmeier A."/>
            <person name="Kalinowski J."/>
            <person name="Ruckert C."/>
        </authorList>
    </citation>
    <scope>NUCLEOTIDE SEQUENCE</scope>
    <source>
        <strain evidence="1">JCM 30078</strain>
    </source>
</reference>